<evidence type="ECO:0000313" key="2">
    <source>
        <dbReference type="EMBL" id="CEM33742.1"/>
    </source>
</evidence>
<gene>
    <name evidence="2" type="ORF">Vbra_18641</name>
</gene>
<name>A0A0G4GSW9_VITBC</name>
<dbReference type="EMBL" id="CDMY01000791">
    <property type="protein sequence ID" value="CEM33742.1"/>
    <property type="molecule type" value="Genomic_DNA"/>
</dbReference>
<organism evidence="2 3">
    <name type="scientific">Vitrella brassicaformis (strain CCMP3155)</name>
    <dbReference type="NCBI Taxonomy" id="1169540"/>
    <lineage>
        <taxon>Eukaryota</taxon>
        <taxon>Sar</taxon>
        <taxon>Alveolata</taxon>
        <taxon>Colpodellida</taxon>
        <taxon>Vitrellaceae</taxon>
        <taxon>Vitrella</taxon>
    </lineage>
</organism>
<proteinExistence type="predicted"/>
<protein>
    <submittedName>
        <fullName evidence="2">Uncharacterized protein</fullName>
    </submittedName>
</protein>
<feature type="transmembrane region" description="Helical" evidence="1">
    <location>
        <begin position="55"/>
        <end position="74"/>
    </location>
</feature>
<evidence type="ECO:0000313" key="3">
    <source>
        <dbReference type="Proteomes" id="UP000041254"/>
    </source>
</evidence>
<dbReference type="AlphaFoldDB" id="A0A0G4GSW9"/>
<keyword evidence="1" id="KW-0472">Membrane</keyword>
<sequence>MLRLTPAARLGALHLSGARLVQASAPRFVHTSGKRLSSYGSGAIGVRIGTYITNFYFPFAAVSAFLLLIFIPGYKWVRAEIENWLDERRGDNF</sequence>
<dbReference type="VEuPathDB" id="CryptoDB:Vbra_18641"/>
<keyword evidence="1" id="KW-0812">Transmembrane</keyword>
<dbReference type="Proteomes" id="UP000041254">
    <property type="component" value="Unassembled WGS sequence"/>
</dbReference>
<keyword evidence="3" id="KW-1185">Reference proteome</keyword>
<dbReference type="InParanoid" id="A0A0G4GSW9"/>
<reference evidence="2 3" key="1">
    <citation type="submission" date="2014-11" db="EMBL/GenBank/DDBJ databases">
        <authorList>
            <person name="Zhu J."/>
            <person name="Qi W."/>
            <person name="Song R."/>
        </authorList>
    </citation>
    <scope>NUCLEOTIDE SEQUENCE [LARGE SCALE GENOMIC DNA]</scope>
</reference>
<evidence type="ECO:0000256" key="1">
    <source>
        <dbReference type="SAM" id="Phobius"/>
    </source>
</evidence>
<keyword evidence="1" id="KW-1133">Transmembrane helix</keyword>
<accession>A0A0G4GSW9</accession>